<reference evidence="1 2" key="1">
    <citation type="submission" date="2014-07" db="EMBL/GenBank/DDBJ databases">
        <title>Draft genome sequence of Thalassospira xianhensis P-4 (MCCC 1A02616).</title>
        <authorList>
            <person name="Lai Q."/>
            <person name="Shao Z."/>
        </authorList>
    </citation>
    <scope>NUCLEOTIDE SEQUENCE [LARGE SCALE GENOMIC DNA]</scope>
    <source>
        <strain evidence="1 2">MCCC 1A02616</strain>
    </source>
</reference>
<dbReference type="EMBL" id="JPWA01000001">
    <property type="protein sequence ID" value="RCK07737.1"/>
    <property type="molecule type" value="Genomic_DNA"/>
</dbReference>
<organism evidence="1 2">
    <name type="scientific">Thalassospira xianhensis MCCC 1A02616</name>
    <dbReference type="NCBI Taxonomy" id="1177929"/>
    <lineage>
        <taxon>Bacteria</taxon>
        <taxon>Pseudomonadati</taxon>
        <taxon>Pseudomonadota</taxon>
        <taxon>Alphaproteobacteria</taxon>
        <taxon>Rhodospirillales</taxon>
        <taxon>Thalassospiraceae</taxon>
        <taxon>Thalassospira</taxon>
    </lineage>
</organism>
<proteinExistence type="predicted"/>
<keyword evidence="2" id="KW-1185">Reference proteome</keyword>
<name>A0A367UHF4_9PROT</name>
<sequence length="264" mass="30116">MSKRPVLLPLNERNPKVFALAKKLIEDPSVPLYEISQKTGISPGGLCNMFPDRPSRRSVPLKVKKPSAYVLAEELMKDGSIPISEVCKKTGLSKSVLYRHFSVRADRRISSHMRERQRFEEVKRLAQDPSLSMKEVSFRTDIPLSTLYKLFPGRSEMREGVDQKLYELAKALIQDTSVSLVDISEKTGFSPAILCIMFPERPTRRLPALKVRNPELYAKAENMMMDSRIPLKEVSESTGIKIPTLCKMFPDRPERKKGRPRSRV</sequence>
<evidence type="ECO:0000313" key="1">
    <source>
        <dbReference type="EMBL" id="RCK07737.1"/>
    </source>
</evidence>
<dbReference type="RefSeq" id="WP_147250021.1">
    <property type="nucleotide sequence ID" value="NZ_JPWA01000001.1"/>
</dbReference>
<dbReference type="AlphaFoldDB" id="A0A367UHF4"/>
<comment type="caution">
    <text evidence="1">The sequence shown here is derived from an EMBL/GenBank/DDBJ whole genome shotgun (WGS) entry which is preliminary data.</text>
</comment>
<gene>
    <name evidence="1" type="ORF">TH5_01340</name>
</gene>
<dbReference type="Proteomes" id="UP000252419">
    <property type="component" value="Unassembled WGS sequence"/>
</dbReference>
<evidence type="ECO:0000313" key="2">
    <source>
        <dbReference type="Proteomes" id="UP000252419"/>
    </source>
</evidence>
<accession>A0A367UHF4</accession>
<protein>
    <submittedName>
        <fullName evidence="1">Uncharacterized protein</fullName>
    </submittedName>
</protein>
<dbReference type="Gene3D" id="1.10.10.60">
    <property type="entry name" value="Homeodomain-like"/>
    <property type="match status" value="1"/>
</dbReference>